<gene>
    <name evidence="2" type="ORF">C3743_40125</name>
</gene>
<evidence type="ECO:0000313" key="2">
    <source>
        <dbReference type="EMBL" id="POZ80189.1"/>
    </source>
</evidence>
<accession>A0A2S5DM69</accession>
<comment type="caution">
    <text evidence="2">The sequence shown here is derived from an EMBL/GenBank/DDBJ whole genome shotgun (WGS) entry which is preliminary data.</text>
</comment>
<evidence type="ECO:0000256" key="1">
    <source>
        <dbReference type="SAM" id="SignalP"/>
    </source>
</evidence>
<evidence type="ECO:0000313" key="3">
    <source>
        <dbReference type="Proteomes" id="UP000238655"/>
    </source>
</evidence>
<dbReference type="Proteomes" id="UP000238655">
    <property type="component" value="Unassembled WGS sequence"/>
</dbReference>
<protein>
    <submittedName>
        <fullName evidence="2">Uncharacterized protein</fullName>
    </submittedName>
</protein>
<feature type="signal peptide" evidence="1">
    <location>
        <begin position="1"/>
        <end position="25"/>
    </location>
</feature>
<sequence length="372" mass="39702">MRTFKRIFAIAILLIAFTSPSRSFACCGDGPVAAAGAIQAGAAVVGAITSATGTVVTWLQLINNTIGSGFANMYAEINKQSAEQRLFAQGTIASQTQLYMEKARADAETKYQLSPRACFEVAGGTSGSVGADQVKQGANDLNQQFSQRMLYTPNTTAAIAQIFNTHASNYCSAQDVKLGRCSSAASGNLQNADVRADSLLNSSSLDTNHFAAAQALVTNIANPVPTQNIPKNWEQTSQGKAFVAGQYIQQARASVAANSLNNAIAMRVPVQGLGTAAMVNKADISQMELIESQVNGRFTSPQWYQLIAGFSLENLMREMNKQMALKLYMDLAGYHQMERVETLLATQVAMTVQTTSDAQLREARASAARAGN</sequence>
<proteinExistence type="predicted"/>
<name>A0A2S5DM69_9BURK</name>
<feature type="chain" id="PRO_5015627308" evidence="1">
    <location>
        <begin position="26"/>
        <end position="372"/>
    </location>
</feature>
<reference evidence="2 3" key="1">
    <citation type="submission" date="2018-01" db="EMBL/GenBank/DDBJ databases">
        <title>Successful Treatment of Persistent Burkholderia cepacia Bacteremia with Ceftazidime-Avibactam.</title>
        <authorList>
            <person name="Tamma P."/>
            <person name="Fan Y."/>
            <person name="Bergman Y."/>
            <person name="Sick-Samuels A."/>
            <person name="Hsu A."/>
            <person name="Timp W."/>
            <person name="Simner P."/>
        </authorList>
    </citation>
    <scope>NUCLEOTIDE SEQUENCE [LARGE SCALE GENOMIC DNA]</scope>
    <source>
        <strain evidence="2 3">170816</strain>
    </source>
</reference>
<keyword evidence="1" id="KW-0732">Signal</keyword>
<dbReference type="AlphaFoldDB" id="A0A2S5DM69"/>
<dbReference type="RefSeq" id="WP_105750013.1">
    <property type="nucleotide sequence ID" value="NZ_PQVP01000006.1"/>
</dbReference>
<dbReference type="EMBL" id="PQVP01000006">
    <property type="protein sequence ID" value="POZ80189.1"/>
    <property type="molecule type" value="Genomic_DNA"/>
</dbReference>
<organism evidence="2 3">
    <name type="scientific">Burkholderia contaminans</name>
    <dbReference type="NCBI Taxonomy" id="488447"/>
    <lineage>
        <taxon>Bacteria</taxon>
        <taxon>Pseudomonadati</taxon>
        <taxon>Pseudomonadota</taxon>
        <taxon>Betaproteobacteria</taxon>
        <taxon>Burkholderiales</taxon>
        <taxon>Burkholderiaceae</taxon>
        <taxon>Burkholderia</taxon>
        <taxon>Burkholderia cepacia complex</taxon>
    </lineage>
</organism>